<feature type="transmembrane region" description="Helical" evidence="6">
    <location>
        <begin position="762"/>
        <end position="781"/>
    </location>
</feature>
<dbReference type="SUPFAM" id="SSF56784">
    <property type="entry name" value="HAD-like"/>
    <property type="match status" value="1"/>
</dbReference>
<dbReference type="PROSITE" id="PS50969">
    <property type="entry name" value="FCP1"/>
    <property type="match status" value="1"/>
</dbReference>
<keyword evidence="4 5" id="KW-0472">Membrane</keyword>
<dbReference type="InterPro" id="IPR036412">
    <property type="entry name" value="HAD-like_sf"/>
</dbReference>
<evidence type="ECO:0000256" key="6">
    <source>
        <dbReference type="SAM" id="Phobius"/>
    </source>
</evidence>
<proteinExistence type="predicted"/>
<dbReference type="InterPro" id="IPR023214">
    <property type="entry name" value="HAD_sf"/>
</dbReference>
<evidence type="ECO:0000256" key="4">
    <source>
        <dbReference type="ARBA" id="ARBA00023136"/>
    </source>
</evidence>
<feature type="domain" description="FCP1 homology" evidence="7">
    <location>
        <begin position="571"/>
        <end position="742"/>
    </location>
</feature>
<evidence type="ECO:0000256" key="5">
    <source>
        <dbReference type="PROSITE-ProRule" id="PRU01087"/>
    </source>
</evidence>
<evidence type="ECO:0000256" key="3">
    <source>
        <dbReference type="ARBA" id="ARBA00022989"/>
    </source>
</evidence>
<keyword evidence="10" id="KW-1185">Reference proteome</keyword>
<keyword evidence="3 5" id="KW-1133">Transmembrane helix</keyword>
<protein>
    <submittedName>
        <fullName evidence="9">CTD phosphatase-like protein 355R</fullName>
    </submittedName>
</protein>
<dbReference type="InterPro" id="IPR004274">
    <property type="entry name" value="FCP1_dom"/>
</dbReference>
<accession>A0ABP0L4E0</accession>
<feature type="transmembrane region" description="Helical" evidence="6">
    <location>
        <begin position="846"/>
        <end position="866"/>
    </location>
</feature>
<dbReference type="PROSITE" id="PS51751">
    <property type="entry name" value="EXPERA"/>
    <property type="match status" value="1"/>
</dbReference>
<evidence type="ECO:0000313" key="9">
    <source>
        <dbReference type="EMBL" id="CAK9034033.1"/>
    </source>
</evidence>
<comment type="caution">
    <text evidence="9">The sequence shown here is derived from an EMBL/GenBank/DDBJ whole genome shotgun (WGS) entry which is preliminary data.</text>
</comment>
<dbReference type="InterPro" id="IPR033118">
    <property type="entry name" value="EXPERA"/>
</dbReference>
<feature type="transmembrane region" description="Helical" evidence="6">
    <location>
        <begin position="878"/>
        <end position="898"/>
    </location>
</feature>
<dbReference type="SMART" id="SM00577">
    <property type="entry name" value="CPDc"/>
    <property type="match status" value="1"/>
</dbReference>
<evidence type="ECO:0000259" key="8">
    <source>
        <dbReference type="PROSITE" id="PS51751"/>
    </source>
</evidence>
<organism evidence="9 10">
    <name type="scientific">Durusdinium trenchii</name>
    <dbReference type="NCBI Taxonomy" id="1381693"/>
    <lineage>
        <taxon>Eukaryota</taxon>
        <taxon>Sar</taxon>
        <taxon>Alveolata</taxon>
        <taxon>Dinophyceae</taxon>
        <taxon>Suessiales</taxon>
        <taxon>Symbiodiniaceae</taxon>
        <taxon>Durusdinium</taxon>
    </lineage>
</organism>
<feature type="transmembrane region" description="Helical" evidence="6">
    <location>
        <begin position="933"/>
        <end position="955"/>
    </location>
</feature>
<dbReference type="Proteomes" id="UP001642464">
    <property type="component" value="Unassembled WGS sequence"/>
</dbReference>
<dbReference type="Gene3D" id="3.40.50.1000">
    <property type="entry name" value="HAD superfamily/HAD-like"/>
    <property type="match status" value="1"/>
</dbReference>
<gene>
    <name evidence="9" type="ORF">SCF082_LOCUS20717</name>
</gene>
<reference evidence="9 10" key="1">
    <citation type="submission" date="2024-02" db="EMBL/GenBank/DDBJ databases">
        <authorList>
            <person name="Chen Y."/>
            <person name="Shah S."/>
            <person name="Dougan E. K."/>
            <person name="Thang M."/>
            <person name="Chan C."/>
        </authorList>
    </citation>
    <scope>NUCLEOTIDE SEQUENCE [LARGE SCALE GENOMIC DNA]</scope>
</reference>
<evidence type="ECO:0000256" key="1">
    <source>
        <dbReference type="ARBA" id="ARBA00004141"/>
    </source>
</evidence>
<evidence type="ECO:0000313" key="10">
    <source>
        <dbReference type="Proteomes" id="UP001642464"/>
    </source>
</evidence>
<dbReference type="EMBL" id="CAXAMM010014525">
    <property type="protein sequence ID" value="CAK9034033.1"/>
    <property type="molecule type" value="Genomic_DNA"/>
</dbReference>
<evidence type="ECO:0000259" key="7">
    <source>
        <dbReference type="PROSITE" id="PS50969"/>
    </source>
</evidence>
<dbReference type="InterPro" id="IPR050365">
    <property type="entry name" value="TIM50"/>
</dbReference>
<keyword evidence="2 5" id="KW-0812">Transmembrane</keyword>
<evidence type="ECO:0000256" key="2">
    <source>
        <dbReference type="ARBA" id="ARBA00022692"/>
    </source>
</evidence>
<dbReference type="Pfam" id="PF05241">
    <property type="entry name" value="EBP"/>
    <property type="match status" value="1"/>
</dbReference>
<name>A0ABP0L4E0_9DINO</name>
<dbReference type="PANTHER" id="PTHR12210">
    <property type="entry name" value="DULLARD PROTEIN PHOSPHATASE"/>
    <property type="match status" value="1"/>
</dbReference>
<sequence length="979" mass="111057">MRHVRAHVEDCGHHLPLHPLTRKLGSLSKCNFSRDWWRLLDDGPEVNSVDVPVKYKDCNGATIVRLEAWPILDVHDTLSFLVGAQKLHVPASERIKYWRWAKSHNEPWAHSIDSELIYPIGLYGDSAKVTNKYGISINILAFFCNVVLWKPPSVRYSRYLVFAIEEERMTSGTLNAFLRRVAWSCTHAFHGRFPEKGPNGEDLVGPAAEKAGRPLTSGHDRFFVSEHRGDWQWHKKVWKFHRTHWNGKEMCHQCTAKGISDDWNELFWNIENPHHEEFTLVTFLAQRAPPRNICPLVAIPGFHPSTIKWCLMHVLHLGVLYVANGGTMHLLLESGLWGDPNSDPKRVRLHRAYLDFKQWCHATRVSCSQPAFQEKLVYHQNGDILMLCKAWNGRVVMQWLAHTVASLCEPFASKDDRTPVIALAMLHLTRMVVGMEAAGRYLTEAESNQIFRDGQSFIRLWLQLAGQTCELGRTAGPTAAARRGTEIRRWLSLESSSGSRDSGGKVQNTLASWGLKVELDDMDLASAAPEHLRKHHIRTHPYYGLQPAEVQKALQVFGCGCTEKTILAMLSDVHSKGIVLDIDGTLIDSTPFCDGSSPATYVHEEHTAIYARPHLDEFLDFCFERFDGVGLWTTSDASWCHLVVDEVLGKHRDWCFFWSQQHCSERQRDREGQEIGISKKLKKLWRSSTRRARGFHRESCVIVEDTVANCYFNRGNAIIVPTFAADKDDEVLLKLMSYLDKEVLPREDVRYAEAQLDGIIELFTDPGTLAFLALWAAAYSWGSFGGKQVSLEPWERRKASWYLLNGVFFHFFCDGMAGALGLAGILGRLYPLLDRRVHARDPGACSVLFVELFVMMPLCVLTFRAIRQGKASRHALEICLCSFHIFGTVVFVLSEAFMSGCRNVPTLEPLGGTEAPHWCGKGLIWPPTENQLIYFWFGFVFANIPWLTLPLRLLLLAMQAATEEAELAGMAKNEKVKDN</sequence>
<feature type="transmembrane region" description="Helical" evidence="6">
    <location>
        <begin position="802"/>
        <end position="826"/>
    </location>
</feature>
<feature type="domain" description="EXPERA" evidence="8">
    <location>
        <begin position="795"/>
        <end position="954"/>
    </location>
</feature>
<comment type="subcellular location">
    <subcellularLocation>
        <location evidence="1">Membrane</location>
        <topology evidence="1">Multi-pass membrane protein</topology>
    </subcellularLocation>
</comment>
<dbReference type="Pfam" id="PF03031">
    <property type="entry name" value="NIF"/>
    <property type="match status" value="1"/>
</dbReference>